<dbReference type="GO" id="GO:0003700">
    <property type="term" value="F:DNA-binding transcription factor activity"/>
    <property type="evidence" value="ECO:0007669"/>
    <property type="project" value="InterPro"/>
</dbReference>
<comment type="caution">
    <text evidence="8">The sequence shown here is derived from an EMBL/GenBank/DDBJ whole genome shotgun (WGS) entry which is preliminary data.</text>
</comment>
<keyword evidence="7" id="KW-0479">Metal-binding</keyword>
<proteinExistence type="inferred from homology"/>
<dbReference type="InterPro" id="IPR002481">
    <property type="entry name" value="FUR"/>
</dbReference>
<comment type="similarity">
    <text evidence="1">Belongs to the Fur family.</text>
</comment>
<feature type="binding site" evidence="7">
    <location>
        <position position="141"/>
    </location>
    <ligand>
        <name>Zn(2+)</name>
        <dbReference type="ChEBI" id="CHEBI:29105"/>
    </ligand>
</feature>
<gene>
    <name evidence="8" type="ORF">LX69_00558</name>
</gene>
<dbReference type="GO" id="GO:0000976">
    <property type="term" value="F:transcription cis-regulatory region binding"/>
    <property type="evidence" value="ECO:0007669"/>
    <property type="project" value="TreeGrafter"/>
</dbReference>
<dbReference type="PANTHER" id="PTHR33202">
    <property type="entry name" value="ZINC UPTAKE REGULATION PROTEIN"/>
    <property type="match status" value="1"/>
</dbReference>
<dbReference type="RefSeq" id="WP_111444280.1">
    <property type="nucleotide sequence ID" value="NZ_QKZK01000003.1"/>
</dbReference>
<evidence type="ECO:0000256" key="1">
    <source>
        <dbReference type="ARBA" id="ARBA00007957"/>
    </source>
</evidence>
<evidence type="ECO:0000256" key="4">
    <source>
        <dbReference type="ARBA" id="ARBA00023015"/>
    </source>
</evidence>
<evidence type="ECO:0000256" key="5">
    <source>
        <dbReference type="ARBA" id="ARBA00023125"/>
    </source>
</evidence>
<evidence type="ECO:0000256" key="2">
    <source>
        <dbReference type="ARBA" id="ARBA00022491"/>
    </source>
</evidence>
<dbReference type="SUPFAM" id="SSF46785">
    <property type="entry name" value="Winged helix' DNA-binding domain"/>
    <property type="match status" value="1"/>
</dbReference>
<evidence type="ECO:0000313" key="8">
    <source>
        <dbReference type="EMBL" id="PZX20105.1"/>
    </source>
</evidence>
<protein>
    <submittedName>
        <fullName evidence="8">Fur family peroxide stress response transcriptional regulator</fullName>
    </submittedName>
</protein>
<keyword evidence="5" id="KW-0238">DNA-binding</keyword>
<keyword evidence="2" id="KW-0678">Repressor</keyword>
<dbReference type="EMBL" id="QKZK01000003">
    <property type="protein sequence ID" value="PZX20105.1"/>
    <property type="molecule type" value="Genomic_DNA"/>
</dbReference>
<feature type="binding site" evidence="7">
    <location>
        <position position="98"/>
    </location>
    <ligand>
        <name>Zn(2+)</name>
        <dbReference type="ChEBI" id="CHEBI:29105"/>
    </ligand>
</feature>
<dbReference type="OrthoDB" id="594893at2"/>
<evidence type="ECO:0000256" key="7">
    <source>
        <dbReference type="PIRSR" id="PIRSR602481-1"/>
    </source>
</evidence>
<dbReference type="GO" id="GO:1900376">
    <property type="term" value="P:regulation of secondary metabolite biosynthetic process"/>
    <property type="evidence" value="ECO:0007669"/>
    <property type="project" value="TreeGrafter"/>
</dbReference>
<keyword evidence="6" id="KW-0804">Transcription</keyword>
<dbReference type="InterPro" id="IPR036390">
    <property type="entry name" value="WH_DNA-bd_sf"/>
</dbReference>
<keyword evidence="3 7" id="KW-0862">Zinc</keyword>
<dbReference type="Gene3D" id="3.30.1490.190">
    <property type="match status" value="1"/>
</dbReference>
<evidence type="ECO:0000313" key="9">
    <source>
        <dbReference type="Proteomes" id="UP000249239"/>
    </source>
</evidence>
<dbReference type="GO" id="GO:0008270">
    <property type="term" value="F:zinc ion binding"/>
    <property type="evidence" value="ECO:0007669"/>
    <property type="project" value="TreeGrafter"/>
</dbReference>
<reference evidence="8 9" key="1">
    <citation type="submission" date="2018-06" db="EMBL/GenBank/DDBJ databases">
        <title>Genomic Encyclopedia of Archaeal and Bacterial Type Strains, Phase II (KMG-II): from individual species to whole genera.</title>
        <authorList>
            <person name="Goeker M."/>
        </authorList>
    </citation>
    <scope>NUCLEOTIDE SEQUENCE [LARGE SCALE GENOMIC DNA]</scope>
    <source>
        <strain evidence="8 9">DSM 6779</strain>
    </source>
</reference>
<comment type="cofactor">
    <cofactor evidence="7">
        <name>Zn(2+)</name>
        <dbReference type="ChEBI" id="CHEBI:29105"/>
    </cofactor>
    <text evidence="7">Binds 1 zinc ion per subunit.</text>
</comment>
<sequence>MKVLIEDIRNKFSQKGLKITPQRVVILEAIYKLNNHPTADNIIENIRESHPNIATGTVYKVLETLVENGLIRKVKTDKDIMRYDGIIEIHHHLYCSKCDLIEDYIDEDLDNLLKNHFKDKNIKGFKIEDIVLQIRGAFDKC</sequence>
<dbReference type="PANTHER" id="PTHR33202:SF7">
    <property type="entry name" value="FERRIC UPTAKE REGULATION PROTEIN"/>
    <property type="match status" value="1"/>
</dbReference>
<dbReference type="InterPro" id="IPR043135">
    <property type="entry name" value="Fur_C"/>
</dbReference>
<keyword evidence="9" id="KW-1185">Reference proteome</keyword>
<keyword evidence="4" id="KW-0805">Transcription regulation</keyword>
<dbReference type="Pfam" id="PF01475">
    <property type="entry name" value="FUR"/>
    <property type="match status" value="1"/>
</dbReference>
<name>A0A2W7NI44_9BACT</name>
<evidence type="ECO:0000256" key="6">
    <source>
        <dbReference type="ARBA" id="ARBA00023163"/>
    </source>
</evidence>
<organism evidence="8 9">
    <name type="scientific">Breznakibacter xylanolyticus</name>
    <dbReference type="NCBI Taxonomy" id="990"/>
    <lineage>
        <taxon>Bacteria</taxon>
        <taxon>Pseudomonadati</taxon>
        <taxon>Bacteroidota</taxon>
        <taxon>Bacteroidia</taxon>
        <taxon>Marinilabiliales</taxon>
        <taxon>Marinilabiliaceae</taxon>
        <taxon>Breznakibacter</taxon>
    </lineage>
</organism>
<dbReference type="Gene3D" id="1.10.10.10">
    <property type="entry name" value="Winged helix-like DNA-binding domain superfamily/Winged helix DNA-binding domain"/>
    <property type="match status" value="1"/>
</dbReference>
<dbReference type="GO" id="GO:0045892">
    <property type="term" value="P:negative regulation of DNA-templated transcription"/>
    <property type="evidence" value="ECO:0007669"/>
    <property type="project" value="TreeGrafter"/>
</dbReference>
<dbReference type="Proteomes" id="UP000249239">
    <property type="component" value="Unassembled WGS sequence"/>
</dbReference>
<feature type="binding site" evidence="7">
    <location>
        <position position="95"/>
    </location>
    <ligand>
        <name>Zn(2+)</name>
        <dbReference type="ChEBI" id="CHEBI:29105"/>
    </ligand>
</feature>
<accession>A0A2W7NI44</accession>
<dbReference type="AlphaFoldDB" id="A0A2W7NI44"/>
<dbReference type="InterPro" id="IPR036388">
    <property type="entry name" value="WH-like_DNA-bd_sf"/>
</dbReference>
<evidence type="ECO:0000256" key="3">
    <source>
        <dbReference type="ARBA" id="ARBA00022833"/>
    </source>
</evidence>
<dbReference type="CDD" id="cd07153">
    <property type="entry name" value="Fur_like"/>
    <property type="match status" value="1"/>
</dbReference>